<feature type="domain" description="Bud3 N-terminal" evidence="2">
    <location>
        <begin position="50"/>
        <end position="213"/>
    </location>
</feature>
<evidence type="ECO:0000313" key="5">
    <source>
        <dbReference type="Proteomes" id="UP000029867"/>
    </source>
</evidence>
<dbReference type="HOGENOM" id="CLU_278377_0_0_1"/>
<dbReference type="EMBL" id="JQFK01000026">
    <property type="protein sequence ID" value="KGK37992.1"/>
    <property type="molecule type" value="Genomic_DNA"/>
</dbReference>
<dbReference type="AlphaFoldDB" id="A0A099P1E6"/>
<proteinExistence type="predicted"/>
<dbReference type="InterPro" id="IPR057454">
    <property type="entry name" value="Bud3_C"/>
</dbReference>
<feature type="compositionally biased region" description="Low complexity" evidence="1">
    <location>
        <begin position="830"/>
        <end position="842"/>
    </location>
</feature>
<name>A0A099P1E6_PICKU</name>
<evidence type="ECO:0000259" key="2">
    <source>
        <dbReference type="Pfam" id="PF12015"/>
    </source>
</evidence>
<accession>A0A099P1E6</accession>
<gene>
    <name evidence="4" type="ORF">JL09_g2858</name>
</gene>
<evidence type="ECO:0000313" key="4">
    <source>
        <dbReference type="EMBL" id="KGK37992.1"/>
    </source>
</evidence>
<feature type="domain" description="Bud3 C-terminal PH" evidence="3">
    <location>
        <begin position="455"/>
        <end position="627"/>
    </location>
</feature>
<dbReference type="Pfam" id="PF12015">
    <property type="entry name" value="Bud3_N"/>
    <property type="match status" value="1"/>
</dbReference>
<reference evidence="5" key="1">
    <citation type="journal article" date="2014" name="Microb. Cell Fact.">
        <title>Exploiting Issatchenkia orientalis SD108 for succinic acid production.</title>
        <authorList>
            <person name="Xiao H."/>
            <person name="Shao Z."/>
            <person name="Jiang Y."/>
            <person name="Dole S."/>
            <person name="Zhao H."/>
        </authorList>
    </citation>
    <scope>NUCLEOTIDE SEQUENCE [LARGE SCALE GENOMIC DNA]</scope>
    <source>
        <strain evidence="5">SD108</strain>
    </source>
</reference>
<dbReference type="VEuPathDB" id="FungiDB:C5L36_0B07190"/>
<feature type="region of interest" description="Disordered" evidence="1">
    <location>
        <begin position="810"/>
        <end position="849"/>
    </location>
</feature>
<dbReference type="eggNOG" id="ENOG502QSNK">
    <property type="taxonomic scope" value="Eukaryota"/>
</dbReference>
<evidence type="ECO:0000259" key="3">
    <source>
        <dbReference type="Pfam" id="PF25351"/>
    </source>
</evidence>
<evidence type="ECO:0000256" key="1">
    <source>
        <dbReference type="SAM" id="MobiDB-lite"/>
    </source>
</evidence>
<dbReference type="Pfam" id="PF25351">
    <property type="entry name" value="PH_BUD3_C"/>
    <property type="match status" value="1"/>
</dbReference>
<dbReference type="Proteomes" id="UP000029867">
    <property type="component" value="Unassembled WGS sequence"/>
</dbReference>
<comment type="caution">
    <text evidence="4">The sequence shown here is derived from an EMBL/GenBank/DDBJ whole genome shotgun (WGS) entry which is preliminary data.</text>
</comment>
<sequence>MADLTIKSFIPKSKSRFNLFINYNDTYKEPLVKSSSQYQLTPSKDDIFNEAYWETMFPTAAYFHVYNNVLGDIFAMVYNNNHKSLSNHTLSSFIISKHGCSVYNSLDLSKQSIYYPAIENLPERYRTSKVRKALAVSLLKTFAKFDKLLIDSLYKQANLNGKVFDWDESQAGLLASEMRLLDARPPHDIGRFLYNLGYLTVNVSSSCYIVDVVYNEETNELTDRNNAMAFLLGKQLEQLFDPLSEYSPEPTEKVYKIPTNPEPINDNDLINSICDELISVQTNYTVLLVQFLRNFIIPLRVKVLEGKIPGITTNQINRIFPPTIDEVTRINCIFLDMIKLARPYGSYEVLRACGETIPYFYKAQMRHEGAIKNFLAGYASIKDKLDESYDQRTIQTALYSSLNLVKIQLIVQRLYRNKEWPAKLAENVDLYLKSCDDTISSFANDQLKPYNGRIFTPTGKILTEIAENWPSSLQYGWLTRRVVAVFDVIDVLQDTVYDKAVIIVFSDHVLVLSIIDDEYYRTLWDSTTNIHKPNVSDILMHSLTNETPLNKLPRMRVTNWVSINDIYSIYYYHENRSFVRFFNVKDDLYTGVYQLDEGVSGKYVTEVLARSKVLNKSQSFHLFSGSENENLKRVYYIAHEKNGYNNEVMKSPFLILFNEKYTSTLMNKYPNVFTLITLNFVNDSVVRLEGETKCNDEDGYFSYEIEAEKLSESLTSIFSELFTMHMSIYNKDMIDYLIKNNGYLNKRVYKVVEVPFEKLESSRQEILNKKVIEVTKTRDSRPRSHELLNKQEQRKKSLFDIFKREKSNQRQSSVVHHVSLRKELKPTKPSKPSKTLKLPTPSETTNPTAPVEYKEEVEPVSVKNHIKRDSQMTAPLTVEGGESRASASIYVNSHFEFPMEAPKHAEIKEPMYAKLDGTKKRTYKDSVDIMGGMLQPGKERECVSYDDDLFELLKKPEPKLESLRVIETPTPPVECVAEPVRRIKPVGKSTFNKSDSFYFKFQHLRDEQERQLRRTGISQVRDVGFSLPAFNPGVCEEEGENWEIGEESVEDVSDVADTVHVGNDDNIQLMEEKILGREEVSDVFGSPVSLGNPLSPFLDLEISRFDMSMGDDLAATSGDESHILDDGEFDYLAMIE</sequence>
<organism evidence="4 5">
    <name type="scientific">Pichia kudriavzevii</name>
    <name type="common">Yeast</name>
    <name type="synonym">Issatchenkia orientalis</name>
    <dbReference type="NCBI Taxonomy" id="4909"/>
    <lineage>
        <taxon>Eukaryota</taxon>
        <taxon>Fungi</taxon>
        <taxon>Dikarya</taxon>
        <taxon>Ascomycota</taxon>
        <taxon>Saccharomycotina</taxon>
        <taxon>Pichiomycetes</taxon>
        <taxon>Pichiales</taxon>
        <taxon>Pichiaceae</taxon>
        <taxon>Pichia</taxon>
    </lineage>
</organism>
<protein>
    <submittedName>
        <fullName evidence="4">Uncharacterized protein</fullName>
    </submittedName>
</protein>
<dbReference type="InterPro" id="IPR021895">
    <property type="entry name" value="Bud3_N"/>
</dbReference>